<dbReference type="InterPro" id="IPR011335">
    <property type="entry name" value="Restrct_endonuc-II-like"/>
</dbReference>
<protein>
    <submittedName>
        <fullName evidence="2">Putative restriction endonuclease</fullName>
    </submittedName>
</protein>
<evidence type="ECO:0000313" key="2">
    <source>
        <dbReference type="EMBL" id="RIH83718.1"/>
    </source>
</evidence>
<gene>
    <name evidence="2" type="ORF">Mterra_02191</name>
</gene>
<evidence type="ECO:0000313" key="3">
    <source>
        <dbReference type="Proteomes" id="UP000265715"/>
    </source>
</evidence>
<dbReference type="CDD" id="cd06260">
    <property type="entry name" value="DUF820-like"/>
    <property type="match status" value="1"/>
</dbReference>
<keyword evidence="2" id="KW-0540">Nuclease</keyword>
<comment type="caution">
    <text evidence="2">The sequence shown here is derived from an EMBL/GenBank/DDBJ whole genome shotgun (WGS) entry which is preliminary data.</text>
</comment>
<evidence type="ECO:0000259" key="1">
    <source>
        <dbReference type="Pfam" id="PF05685"/>
    </source>
</evidence>
<dbReference type="InterPro" id="IPR012296">
    <property type="entry name" value="Nuclease_put_TT1808"/>
</dbReference>
<feature type="domain" description="Putative restriction endonuclease" evidence="1">
    <location>
        <begin position="12"/>
        <end position="175"/>
    </location>
</feature>
<name>A0A399EID3_9DEIN</name>
<dbReference type="RefSeq" id="WP_119315253.1">
    <property type="nucleotide sequence ID" value="NZ_QXDL01000086.1"/>
</dbReference>
<keyword evidence="2" id="KW-0255">Endonuclease</keyword>
<dbReference type="Gene3D" id="3.90.1570.10">
    <property type="entry name" value="tt1808, chain A"/>
    <property type="match status" value="1"/>
</dbReference>
<proteinExistence type="predicted"/>
<dbReference type="GO" id="GO:0004519">
    <property type="term" value="F:endonuclease activity"/>
    <property type="evidence" value="ECO:0007669"/>
    <property type="project" value="UniProtKB-KW"/>
</dbReference>
<keyword evidence="2" id="KW-0378">Hydrolase</keyword>
<dbReference type="InterPro" id="IPR008538">
    <property type="entry name" value="Uma2"/>
</dbReference>
<reference evidence="2 3" key="1">
    <citation type="submission" date="2018-08" db="EMBL/GenBank/DDBJ databases">
        <title>Meiothermus terrae DSM 26712 genome sequencing project.</title>
        <authorList>
            <person name="Da Costa M.S."/>
            <person name="Albuquerque L."/>
            <person name="Raposo P."/>
            <person name="Froufe H.J.C."/>
            <person name="Barroso C.S."/>
            <person name="Egas C."/>
        </authorList>
    </citation>
    <scope>NUCLEOTIDE SEQUENCE [LARGE SCALE GENOMIC DNA]</scope>
    <source>
        <strain evidence="2 3">DSM 26712</strain>
    </source>
</reference>
<dbReference type="Proteomes" id="UP000265715">
    <property type="component" value="Unassembled WGS sequence"/>
</dbReference>
<dbReference type="Pfam" id="PF05685">
    <property type="entry name" value="Uma2"/>
    <property type="match status" value="1"/>
</dbReference>
<keyword evidence="3" id="KW-1185">Reference proteome</keyword>
<organism evidence="2 3">
    <name type="scientific">Calidithermus terrae</name>
    <dbReference type="NCBI Taxonomy" id="1408545"/>
    <lineage>
        <taxon>Bacteria</taxon>
        <taxon>Thermotogati</taxon>
        <taxon>Deinococcota</taxon>
        <taxon>Deinococci</taxon>
        <taxon>Thermales</taxon>
        <taxon>Thermaceae</taxon>
        <taxon>Calidithermus</taxon>
    </lineage>
</organism>
<dbReference type="AlphaFoldDB" id="A0A399EID3"/>
<dbReference type="SUPFAM" id="SSF52980">
    <property type="entry name" value="Restriction endonuclease-like"/>
    <property type="match status" value="1"/>
</dbReference>
<sequence length="182" mass="20632">MSARPLPPNLSPEEYLALEEKSPVRHEYVDGIVYEMPGESKEHDEVAGNIYTALRPVARSRGCWVAFEGVKLWIPQLHRYYYPDVMVLCDPAETQSHIFQRPCFIAEVTSPTTEATDRREKLQAYRSIESLSTYLIVDPEARCVDVFHRASAGWQTLRLETGSVDVPCLGFSLPLEAIFEGL</sequence>
<dbReference type="EMBL" id="QXDL01000086">
    <property type="protein sequence ID" value="RIH83718.1"/>
    <property type="molecule type" value="Genomic_DNA"/>
</dbReference>
<accession>A0A399EID3</accession>
<dbReference type="OrthoDB" id="9799703at2"/>
<dbReference type="PANTHER" id="PTHR36558:SF1">
    <property type="entry name" value="RESTRICTION ENDONUCLEASE DOMAIN-CONTAINING PROTEIN-RELATED"/>
    <property type="match status" value="1"/>
</dbReference>
<dbReference type="PANTHER" id="PTHR36558">
    <property type="entry name" value="GLR1098 PROTEIN"/>
    <property type="match status" value="1"/>
</dbReference>